<keyword evidence="9" id="KW-1185">Reference proteome</keyword>
<feature type="compositionally biased region" description="Basic residues" evidence="6">
    <location>
        <begin position="84"/>
        <end position="93"/>
    </location>
</feature>
<dbReference type="EMBL" id="LR915286">
    <property type="protein sequence ID" value="CAD7255017.1"/>
    <property type="molecule type" value="Genomic_DNA"/>
</dbReference>
<dbReference type="GO" id="GO:0000978">
    <property type="term" value="F:RNA polymerase II cis-regulatory region sequence-specific DNA binding"/>
    <property type="evidence" value="ECO:0007669"/>
    <property type="project" value="TreeGrafter"/>
</dbReference>
<dbReference type="SUPFAM" id="SSF57959">
    <property type="entry name" value="Leucine zipper domain"/>
    <property type="match status" value="1"/>
</dbReference>
<evidence type="ECO:0000256" key="1">
    <source>
        <dbReference type="ARBA" id="ARBA00004123"/>
    </source>
</evidence>
<dbReference type="EMBL" id="CAJPEV010015768">
    <property type="protein sequence ID" value="CAG0907215.1"/>
    <property type="molecule type" value="Genomic_DNA"/>
</dbReference>
<name>A0A7R9FU81_9CRUS</name>
<keyword evidence="3" id="KW-0238">DNA-binding</keyword>
<evidence type="ECO:0000313" key="8">
    <source>
        <dbReference type="EMBL" id="CAD7255017.1"/>
    </source>
</evidence>
<dbReference type="GO" id="GO:0005634">
    <property type="term" value="C:nucleus"/>
    <property type="evidence" value="ECO:0007669"/>
    <property type="project" value="UniProtKB-SubCell"/>
</dbReference>
<feature type="compositionally biased region" description="Pro residues" evidence="6">
    <location>
        <begin position="1"/>
        <end position="10"/>
    </location>
</feature>
<dbReference type="InterPro" id="IPR040223">
    <property type="entry name" value="PAR_bZIP"/>
</dbReference>
<evidence type="ECO:0000313" key="9">
    <source>
        <dbReference type="Proteomes" id="UP000677054"/>
    </source>
</evidence>
<dbReference type="OrthoDB" id="6022300at2759"/>
<dbReference type="InterPro" id="IPR046347">
    <property type="entry name" value="bZIP_sf"/>
</dbReference>
<evidence type="ECO:0000256" key="6">
    <source>
        <dbReference type="SAM" id="MobiDB-lite"/>
    </source>
</evidence>
<accession>A0A7R9FU81</accession>
<keyword evidence="4" id="KW-0804">Transcription</keyword>
<feature type="region of interest" description="Disordered" evidence="6">
    <location>
        <begin position="1"/>
        <end position="30"/>
    </location>
</feature>
<sequence length="137" mass="15312">MESYLPPPPSCSQSMSSEGSETSSSPSCIAATAAEGRAEARLIIDAQIKQEQEDVDGMCSVEDIPMSPPISEIPTLPSDFRPQPMHRKAAKHYVPKEQKDDKYWAKRAKNNLAAKKSRDTRRIKENHIILRASFLEE</sequence>
<organism evidence="8">
    <name type="scientific">Darwinula stevensoni</name>
    <dbReference type="NCBI Taxonomy" id="69355"/>
    <lineage>
        <taxon>Eukaryota</taxon>
        <taxon>Metazoa</taxon>
        <taxon>Ecdysozoa</taxon>
        <taxon>Arthropoda</taxon>
        <taxon>Crustacea</taxon>
        <taxon>Oligostraca</taxon>
        <taxon>Ostracoda</taxon>
        <taxon>Podocopa</taxon>
        <taxon>Podocopida</taxon>
        <taxon>Darwinulocopina</taxon>
        <taxon>Darwinuloidea</taxon>
        <taxon>Darwinulidae</taxon>
        <taxon>Darwinula</taxon>
    </lineage>
</organism>
<evidence type="ECO:0000259" key="7">
    <source>
        <dbReference type="Pfam" id="PF07716"/>
    </source>
</evidence>
<protein>
    <recommendedName>
        <fullName evidence="7">BZIP domain-containing protein</fullName>
    </recommendedName>
</protein>
<feature type="compositionally biased region" description="Low complexity" evidence="6">
    <location>
        <begin position="11"/>
        <end position="30"/>
    </location>
</feature>
<dbReference type="CDD" id="cd14695">
    <property type="entry name" value="bZIP_HLF"/>
    <property type="match status" value="1"/>
</dbReference>
<keyword evidence="2" id="KW-0805">Transcription regulation</keyword>
<comment type="subcellular location">
    <subcellularLocation>
        <location evidence="1">Nucleus</location>
    </subcellularLocation>
</comment>
<evidence type="ECO:0000256" key="3">
    <source>
        <dbReference type="ARBA" id="ARBA00023125"/>
    </source>
</evidence>
<feature type="non-terminal residue" evidence="8">
    <location>
        <position position="1"/>
    </location>
</feature>
<dbReference type="Pfam" id="PF07716">
    <property type="entry name" value="bZIP_2"/>
    <property type="match status" value="1"/>
</dbReference>
<evidence type="ECO:0000256" key="2">
    <source>
        <dbReference type="ARBA" id="ARBA00023015"/>
    </source>
</evidence>
<proteinExistence type="predicted"/>
<reference evidence="8" key="1">
    <citation type="submission" date="2020-11" db="EMBL/GenBank/DDBJ databases">
        <authorList>
            <person name="Tran Van P."/>
        </authorList>
    </citation>
    <scope>NUCLEOTIDE SEQUENCE</scope>
</reference>
<dbReference type="PANTHER" id="PTHR11988:SF27">
    <property type="entry name" value="GH27708P"/>
    <property type="match status" value="1"/>
</dbReference>
<dbReference type="InterPro" id="IPR004827">
    <property type="entry name" value="bZIP"/>
</dbReference>
<dbReference type="AlphaFoldDB" id="A0A7R9FU81"/>
<evidence type="ECO:0000256" key="5">
    <source>
        <dbReference type="ARBA" id="ARBA00023242"/>
    </source>
</evidence>
<dbReference type="PANTHER" id="PTHR11988">
    <property type="entry name" value="THYROTROPH EMBRYONIC FACTOR RELATED"/>
    <property type="match status" value="1"/>
</dbReference>
<feature type="domain" description="BZIP" evidence="7">
    <location>
        <begin position="99"/>
        <end position="137"/>
    </location>
</feature>
<gene>
    <name evidence="8" type="ORF">DSTB1V02_LOCUS14763</name>
</gene>
<feature type="region of interest" description="Disordered" evidence="6">
    <location>
        <begin position="62"/>
        <end position="100"/>
    </location>
</feature>
<dbReference type="GO" id="GO:0000981">
    <property type="term" value="F:DNA-binding transcription factor activity, RNA polymerase II-specific"/>
    <property type="evidence" value="ECO:0007669"/>
    <property type="project" value="TreeGrafter"/>
</dbReference>
<dbReference type="Proteomes" id="UP000677054">
    <property type="component" value="Unassembled WGS sequence"/>
</dbReference>
<dbReference type="Gene3D" id="1.20.5.170">
    <property type="match status" value="1"/>
</dbReference>
<evidence type="ECO:0000256" key="4">
    <source>
        <dbReference type="ARBA" id="ARBA00023163"/>
    </source>
</evidence>
<keyword evidence="5" id="KW-0539">Nucleus</keyword>